<keyword evidence="3" id="KW-1185">Reference proteome</keyword>
<dbReference type="Proteomes" id="UP000006671">
    <property type="component" value="Unassembled WGS sequence"/>
</dbReference>
<dbReference type="KEGG" id="ngr:NAEGRDRAFT_47119"/>
<dbReference type="VEuPathDB" id="AmoebaDB:NAEGRDRAFT_47119"/>
<dbReference type="OMA" id="HTMITTE"/>
<keyword evidence="1" id="KW-0812">Transmembrane</keyword>
<dbReference type="AlphaFoldDB" id="D2V6S7"/>
<gene>
    <name evidence="2" type="ORF">NAEGRDRAFT_47119</name>
</gene>
<accession>D2V6S7</accession>
<feature type="transmembrane region" description="Helical" evidence="1">
    <location>
        <begin position="539"/>
        <end position="566"/>
    </location>
</feature>
<dbReference type="EMBL" id="GG738854">
    <property type="protein sequence ID" value="EFC47495.1"/>
    <property type="molecule type" value="Genomic_DNA"/>
</dbReference>
<sequence>MECSFVRVPIDWRRFDVMNETNHVKSESPTTLDWICVHVKRLKSLSSEKKGQLWIHNTPLFEFHKTVSVEVEELFLKESIRYKDYDIYFPDIRGLGKSTPKFVCEFEEQSGHVFISEKDIDACLATNTKNEKIISEKYGEYFHTYQIVRDIFHMIEMTRVENGGESYRIIHYGYGFNTFLIGRMIQLEKELKLSFLNKSSKSYLDMVIVDSVFSMNVSTIDMFNFDKRFNEIALSFLEECDKDKYCTEKLDLLHKIKGKVSLRTLLNGIYLIHLKRCYIANSYFFRDILTYFYYEDDLRHLLIPLIFRISRCNELDKNVIQDFFYHINHTMITTENSHTKLQTYSAFERVIGSFELMDHSFKFYKEEETGALDLAEYPFYSGLSLNMMKTYSLFFHSPHSTNHTNNTHSHFTDFSKPMLMLHGSLDPISSINNLIDWKDFYLNESKANFENHHAVTFPYVNHITTLKSYCSLEVMHTFIQSLGREYFNECLLESTASDQIRSQLFNESNWSEQLKNTTLIYFGTKDALDGGLSISASNYYFLVVGMSVSGVLLIELFVLLIILLVMSIKELK</sequence>
<evidence type="ECO:0000313" key="3">
    <source>
        <dbReference type="Proteomes" id="UP000006671"/>
    </source>
</evidence>
<dbReference type="GeneID" id="8849122"/>
<proteinExistence type="predicted"/>
<dbReference type="OrthoDB" id="10266421at2759"/>
<keyword evidence="1" id="KW-0472">Membrane</keyword>
<keyword evidence="1" id="KW-1133">Transmembrane helix</keyword>
<protein>
    <submittedName>
        <fullName evidence="2">Predicted protein</fullName>
    </submittedName>
</protein>
<organism evidence="3">
    <name type="scientific">Naegleria gruberi</name>
    <name type="common">Amoeba</name>
    <dbReference type="NCBI Taxonomy" id="5762"/>
    <lineage>
        <taxon>Eukaryota</taxon>
        <taxon>Discoba</taxon>
        <taxon>Heterolobosea</taxon>
        <taxon>Tetramitia</taxon>
        <taxon>Eutetramitia</taxon>
        <taxon>Vahlkampfiidae</taxon>
        <taxon>Naegleria</taxon>
    </lineage>
</organism>
<evidence type="ECO:0000313" key="2">
    <source>
        <dbReference type="EMBL" id="EFC47495.1"/>
    </source>
</evidence>
<reference evidence="2 3" key="1">
    <citation type="journal article" date="2010" name="Cell">
        <title>The genome of Naegleria gruberi illuminates early eukaryotic versatility.</title>
        <authorList>
            <person name="Fritz-Laylin L.K."/>
            <person name="Prochnik S.E."/>
            <person name="Ginger M.L."/>
            <person name="Dacks J.B."/>
            <person name="Carpenter M.L."/>
            <person name="Field M.C."/>
            <person name="Kuo A."/>
            <person name="Paredez A."/>
            <person name="Chapman J."/>
            <person name="Pham J."/>
            <person name="Shu S."/>
            <person name="Neupane R."/>
            <person name="Cipriano M."/>
            <person name="Mancuso J."/>
            <person name="Tu H."/>
            <person name="Salamov A."/>
            <person name="Lindquist E."/>
            <person name="Shapiro H."/>
            <person name="Lucas S."/>
            <person name="Grigoriev I.V."/>
            <person name="Cande W.Z."/>
            <person name="Fulton C."/>
            <person name="Rokhsar D.S."/>
            <person name="Dawson S.C."/>
        </authorList>
    </citation>
    <scope>NUCLEOTIDE SEQUENCE [LARGE SCALE GENOMIC DNA]</scope>
    <source>
        <strain evidence="2 3">NEG-M</strain>
    </source>
</reference>
<name>D2V6S7_NAEGR</name>
<evidence type="ECO:0000256" key="1">
    <source>
        <dbReference type="SAM" id="Phobius"/>
    </source>
</evidence>
<dbReference type="InParanoid" id="D2V6S7"/>
<dbReference type="RefSeq" id="XP_002680239.1">
    <property type="nucleotide sequence ID" value="XM_002680193.1"/>
</dbReference>